<sequence>MENVTESKTLYKQQNYNSVKLLKHQFLYPFQFNFNFKKLKFHNYQDFSLENKINFNQMFKSNATIMAQQKLKCMSVIPVKVNQFMLKHFNARNQFKIHQTFNSIIKTQYHK</sequence>
<evidence type="ECO:0000313" key="1">
    <source>
        <dbReference type="EMBL" id="CAD8132463.1"/>
    </source>
</evidence>
<organism evidence="1 2">
    <name type="scientific">Paramecium octaurelia</name>
    <dbReference type="NCBI Taxonomy" id="43137"/>
    <lineage>
        <taxon>Eukaryota</taxon>
        <taxon>Sar</taxon>
        <taxon>Alveolata</taxon>
        <taxon>Ciliophora</taxon>
        <taxon>Intramacronucleata</taxon>
        <taxon>Oligohymenophorea</taxon>
        <taxon>Peniculida</taxon>
        <taxon>Parameciidae</taxon>
        <taxon>Paramecium</taxon>
    </lineage>
</organism>
<dbReference type="AlphaFoldDB" id="A0A8S1RYY0"/>
<gene>
    <name evidence="1" type="ORF">POCTA_138.1.T0030445</name>
</gene>
<name>A0A8S1RYY0_PAROT</name>
<accession>A0A8S1RYY0</accession>
<proteinExistence type="predicted"/>
<protein>
    <submittedName>
        <fullName evidence="1">Uncharacterized protein</fullName>
    </submittedName>
</protein>
<keyword evidence="2" id="KW-1185">Reference proteome</keyword>
<dbReference type="Proteomes" id="UP000683925">
    <property type="component" value="Unassembled WGS sequence"/>
</dbReference>
<reference evidence="1" key="1">
    <citation type="submission" date="2021-01" db="EMBL/GenBank/DDBJ databases">
        <authorList>
            <consortium name="Genoscope - CEA"/>
            <person name="William W."/>
        </authorList>
    </citation>
    <scope>NUCLEOTIDE SEQUENCE</scope>
</reference>
<dbReference type="EMBL" id="CAJJDP010000001">
    <property type="protein sequence ID" value="CAD8132463.1"/>
    <property type="molecule type" value="Genomic_DNA"/>
</dbReference>
<comment type="caution">
    <text evidence="1">The sequence shown here is derived from an EMBL/GenBank/DDBJ whole genome shotgun (WGS) entry which is preliminary data.</text>
</comment>
<evidence type="ECO:0000313" key="2">
    <source>
        <dbReference type="Proteomes" id="UP000683925"/>
    </source>
</evidence>